<sequence length="145" mass="16170">MAGDQGTDRSEESSKQLTTLHQKEQAMASAQASRHGPYNLRIERLRKAPRWEDLMKEDPEKSIKRFENLMKQDEAKPNERARKKWRPEKMEGRLRRTSEGDNDRGMVSLAQTQPGQRRGSGARSGGGRSRGGGSDDDGDGFGGGL</sequence>
<evidence type="ECO:0000313" key="3">
    <source>
        <dbReference type="Proteomes" id="UP001419268"/>
    </source>
</evidence>
<name>A0AAP0KA64_9MAGN</name>
<reference evidence="2 3" key="1">
    <citation type="submission" date="2024-01" db="EMBL/GenBank/DDBJ databases">
        <title>Genome assemblies of Stephania.</title>
        <authorList>
            <person name="Yang L."/>
        </authorList>
    </citation>
    <scope>NUCLEOTIDE SEQUENCE [LARGE SCALE GENOMIC DNA]</scope>
    <source>
        <strain evidence="2">JXDWG</strain>
        <tissue evidence="2">Leaf</tissue>
    </source>
</reference>
<protein>
    <submittedName>
        <fullName evidence="2">Uncharacterized protein</fullName>
    </submittedName>
</protein>
<organism evidence="2 3">
    <name type="scientific">Stephania cephalantha</name>
    <dbReference type="NCBI Taxonomy" id="152367"/>
    <lineage>
        <taxon>Eukaryota</taxon>
        <taxon>Viridiplantae</taxon>
        <taxon>Streptophyta</taxon>
        <taxon>Embryophyta</taxon>
        <taxon>Tracheophyta</taxon>
        <taxon>Spermatophyta</taxon>
        <taxon>Magnoliopsida</taxon>
        <taxon>Ranunculales</taxon>
        <taxon>Menispermaceae</taxon>
        <taxon>Menispermoideae</taxon>
        <taxon>Cissampelideae</taxon>
        <taxon>Stephania</taxon>
    </lineage>
</organism>
<gene>
    <name evidence="2" type="ORF">Scep_006586</name>
</gene>
<feature type="compositionally biased region" description="Gly residues" evidence="1">
    <location>
        <begin position="122"/>
        <end position="132"/>
    </location>
</feature>
<dbReference type="AlphaFoldDB" id="A0AAP0KA64"/>
<proteinExistence type="predicted"/>
<feature type="region of interest" description="Disordered" evidence="1">
    <location>
        <begin position="1"/>
        <end position="145"/>
    </location>
</feature>
<feature type="compositionally biased region" description="Basic and acidic residues" evidence="1">
    <location>
        <begin position="41"/>
        <end position="80"/>
    </location>
</feature>
<keyword evidence="3" id="KW-1185">Reference proteome</keyword>
<feature type="compositionally biased region" description="Basic and acidic residues" evidence="1">
    <location>
        <begin position="87"/>
        <end position="104"/>
    </location>
</feature>
<evidence type="ECO:0000313" key="2">
    <source>
        <dbReference type="EMBL" id="KAK9147829.1"/>
    </source>
</evidence>
<evidence type="ECO:0000256" key="1">
    <source>
        <dbReference type="SAM" id="MobiDB-lite"/>
    </source>
</evidence>
<comment type="caution">
    <text evidence="2">The sequence shown here is derived from an EMBL/GenBank/DDBJ whole genome shotgun (WGS) entry which is preliminary data.</text>
</comment>
<accession>A0AAP0KA64</accession>
<dbReference type="EMBL" id="JBBNAG010000003">
    <property type="protein sequence ID" value="KAK9147829.1"/>
    <property type="molecule type" value="Genomic_DNA"/>
</dbReference>
<feature type="compositionally biased region" description="Basic and acidic residues" evidence="1">
    <location>
        <begin position="1"/>
        <end position="14"/>
    </location>
</feature>
<dbReference type="Proteomes" id="UP001419268">
    <property type="component" value="Unassembled WGS sequence"/>
</dbReference>